<comment type="similarity">
    <text evidence="2">Belongs to the CND3 (condensin subunit 3) family.</text>
</comment>
<evidence type="ECO:0000313" key="10">
    <source>
        <dbReference type="EMBL" id="OCH93098.1"/>
    </source>
</evidence>
<comment type="subcellular location">
    <subcellularLocation>
        <location evidence="1">Chromosome</location>
    </subcellularLocation>
</comment>
<evidence type="ECO:0000256" key="7">
    <source>
        <dbReference type="ARBA" id="ARBA00023306"/>
    </source>
</evidence>
<name>A0A8E2AZB5_9APHY</name>
<accession>A0A8E2AZB5</accession>
<keyword evidence="6" id="KW-0226">DNA condensation</keyword>
<dbReference type="GO" id="GO:0000796">
    <property type="term" value="C:condensin complex"/>
    <property type="evidence" value="ECO:0007669"/>
    <property type="project" value="InterPro"/>
</dbReference>
<dbReference type="Gene3D" id="1.25.10.10">
    <property type="entry name" value="Leucine-rich Repeat Variant"/>
    <property type="match status" value="1"/>
</dbReference>
<protein>
    <recommendedName>
        <fullName evidence="9">Nuclear condensin complex subunit 3 C-terminal domain-containing protein</fullName>
    </recommendedName>
</protein>
<keyword evidence="4" id="KW-0132">Cell division</keyword>
<feature type="domain" description="Nuclear condensin complex subunit 3 C-terminal" evidence="9">
    <location>
        <begin position="592"/>
        <end position="874"/>
    </location>
</feature>
<dbReference type="GO" id="GO:0051301">
    <property type="term" value="P:cell division"/>
    <property type="evidence" value="ECO:0007669"/>
    <property type="project" value="UniProtKB-KW"/>
</dbReference>
<evidence type="ECO:0000256" key="1">
    <source>
        <dbReference type="ARBA" id="ARBA00004286"/>
    </source>
</evidence>
<evidence type="ECO:0000256" key="8">
    <source>
        <dbReference type="SAM" id="MobiDB-lite"/>
    </source>
</evidence>
<keyword evidence="11" id="KW-1185">Reference proteome</keyword>
<gene>
    <name evidence="10" type="ORF">OBBRIDRAFT_725376</name>
</gene>
<keyword evidence="3" id="KW-0158">Chromosome</keyword>
<organism evidence="10 11">
    <name type="scientific">Obba rivulosa</name>
    <dbReference type="NCBI Taxonomy" id="1052685"/>
    <lineage>
        <taxon>Eukaryota</taxon>
        <taxon>Fungi</taxon>
        <taxon>Dikarya</taxon>
        <taxon>Basidiomycota</taxon>
        <taxon>Agaricomycotina</taxon>
        <taxon>Agaricomycetes</taxon>
        <taxon>Polyporales</taxon>
        <taxon>Gelatoporiaceae</taxon>
        <taxon>Obba</taxon>
    </lineage>
</organism>
<dbReference type="GO" id="GO:0000793">
    <property type="term" value="C:condensed chromosome"/>
    <property type="evidence" value="ECO:0007669"/>
    <property type="project" value="TreeGrafter"/>
</dbReference>
<dbReference type="GO" id="GO:0007076">
    <property type="term" value="P:mitotic chromosome condensation"/>
    <property type="evidence" value="ECO:0007669"/>
    <property type="project" value="InterPro"/>
</dbReference>
<feature type="region of interest" description="Disordered" evidence="8">
    <location>
        <begin position="958"/>
        <end position="1068"/>
    </location>
</feature>
<evidence type="ECO:0000256" key="4">
    <source>
        <dbReference type="ARBA" id="ARBA00022618"/>
    </source>
</evidence>
<dbReference type="PANTHER" id="PTHR14418">
    <property type="entry name" value="CONDENSIN COMPLEX SUBUNIT 3-RELATED"/>
    <property type="match status" value="1"/>
</dbReference>
<dbReference type="Proteomes" id="UP000250043">
    <property type="component" value="Unassembled WGS sequence"/>
</dbReference>
<evidence type="ECO:0000256" key="2">
    <source>
        <dbReference type="ARBA" id="ARBA00006533"/>
    </source>
</evidence>
<evidence type="ECO:0000313" key="11">
    <source>
        <dbReference type="Proteomes" id="UP000250043"/>
    </source>
</evidence>
<dbReference type="Pfam" id="PF12719">
    <property type="entry name" value="Cnd3"/>
    <property type="match status" value="1"/>
</dbReference>
<feature type="compositionally biased region" description="Basic residues" evidence="8">
    <location>
        <begin position="994"/>
        <end position="1007"/>
    </location>
</feature>
<keyword evidence="7" id="KW-0131">Cell cycle</keyword>
<dbReference type="InterPro" id="IPR011989">
    <property type="entry name" value="ARM-like"/>
</dbReference>
<keyword evidence="5" id="KW-0498">Mitosis</keyword>
<dbReference type="InterPro" id="IPR027165">
    <property type="entry name" value="CND3"/>
</dbReference>
<dbReference type="OrthoDB" id="27187at2759"/>
<dbReference type="PANTHER" id="PTHR14418:SF5">
    <property type="entry name" value="CONDENSIN COMPLEX SUBUNIT 3"/>
    <property type="match status" value="1"/>
</dbReference>
<dbReference type="EMBL" id="KV722359">
    <property type="protein sequence ID" value="OCH93098.1"/>
    <property type="molecule type" value="Genomic_DNA"/>
</dbReference>
<feature type="compositionally biased region" description="Acidic residues" evidence="8">
    <location>
        <begin position="1051"/>
        <end position="1062"/>
    </location>
</feature>
<dbReference type="SUPFAM" id="SSF48371">
    <property type="entry name" value="ARM repeat"/>
    <property type="match status" value="1"/>
</dbReference>
<feature type="compositionally biased region" description="Polar residues" evidence="8">
    <location>
        <begin position="968"/>
        <end position="980"/>
    </location>
</feature>
<feature type="compositionally biased region" description="Low complexity" evidence="8">
    <location>
        <begin position="1111"/>
        <end position="1121"/>
    </location>
</feature>
<feature type="compositionally biased region" description="Basic residues" evidence="8">
    <location>
        <begin position="1122"/>
        <end position="1131"/>
    </location>
</feature>
<dbReference type="InterPro" id="IPR025977">
    <property type="entry name" value="Cnd3_C"/>
</dbReference>
<sequence length="1131" mass="127663">MPSRDAFDLESLRSSLPKIFDQAQNTTANHQKNFVALYKLQADAATHTEAVQNGKSIKLTGEREFEECFIVMLSRVLPVKKGNSVADRIMKFVGGYTKFVTGKVPEERQKEELDEDDDTTSTRLVTRILKFLLKGCVAKDKVVRYRVLQCLSDMISYLGELDEDMYLALRTALMERTQDREAAVRMQAIHALAKLLPSEDITELDEDEPSILDVLCDTLVHDISADVRRAALLNIRPTRDTLPVLLARTRDVDATIRKAIYLNILDTNCMLESGTGVGFTHPRILSIAQRELIVRNGLGDREESVKAAAGKLMGTWVDVVRAEGVKNEDSEEKGIQADLVAFLKLFDLTEGTIGEDALSTVLGTRPEIFENLEFPDEFWASLTPEKAFLARVFVDHCIAVKDNNRLEAALPVVTSLAFRIQGAYNDLVKRIQEESEMEFLMSGMERSPEEEEEHAKKEEEKMDREFIICEMLRLAVNLDYADEIGRRKMFQLVRDMISQEVLPESLVERCLDILRILSPSERDLIRVVVEVVHDVRDPSEPEPEIVRVVYFPQREPEIGETPATAKIMRALPKPVAEMTPEEKERADAVDLRCLSLCIGMLERVNGTFEENSTLEGILGELIIPAVKRKELALRQKGLVCLGLCCLIARKMAMSSFKLFVKQLSEPTAPEVLKISLLHILFDILMVHDSAFLGAANPDSEQIMQFLLFLLEKEASDNIQATLCVGISKLMLSGIITDERFLRTLVIVYISPETAENQQLRQCLSYFFPVYCYSSAVNQRHMQKIFLFLFEHWTTVYKQWDSEQLMVTPAQLAAMLVDWTDPQKAAAVAKGMRESTADDALHVDLAIDIVKALFSQKMDKDDKKALCQLLGKLYIPDAVDDDKIRTLKLLIHSLNARRPLQDTTSRNAFTKFDKALSKRFEKQLADFNEDEYRQLEQLKELFEFLDDIIPDDDDEEVVIPKKSKKRRSNSVGTESTVSRALSDNDGAASPPPRASRAKGKNKAKRRRISGSDDESEEERQTTTPPAPRRAVPKRSAAAKSQRATAEVVDLTFDSDDDDDDDDAVTPSAPRQGYVFMRPLVSVLRMSKLTPKIRLVGSSASSTSMRKSKESSRAASSRTTRSWTPRRMRMPAK</sequence>
<evidence type="ECO:0000256" key="6">
    <source>
        <dbReference type="ARBA" id="ARBA00023067"/>
    </source>
</evidence>
<proteinExistence type="inferred from homology"/>
<evidence type="ECO:0000256" key="3">
    <source>
        <dbReference type="ARBA" id="ARBA00022454"/>
    </source>
</evidence>
<evidence type="ECO:0000259" key="9">
    <source>
        <dbReference type="Pfam" id="PF12719"/>
    </source>
</evidence>
<dbReference type="InterPro" id="IPR016024">
    <property type="entry name" value="ARM-type_fold"/>
</dbReference>
<evidence type="ECO:0000256" key="5">
    <source>
        <dbReference type="ARBA" id="ARBA00022776"/>
    </source>
</evidence>
<reference evidence="10 11" key="1">
    <citation type="submission" date="2016-07" db="EMBL/GenBank/DDBJ databases">
        <title>Draft genome of the white-rot fungus Obba rivulosa 3A-2.</title>
        <authorList>
            <consortium name="DOE Joint Genome Institute"/>
            <person name="Miettinen O."/>
            <person name="Riley R."/>
            <person name="Acob R."/>
            <person name="Barry K."/>
            <person name="Cullen D."/>
            <person name="De Vries R."/>
            <person name="Hainaut M."/>
            <person name="Hatakka A."/>
            <person name="Henrissat B."/>
            <person name="Hilden K."/>
            <person name="Kuo R."/>
            <person name="Labutti K."/>
            <person name="Lipzen A."/>
            <person name="Makela M.R."/>
            <person name="Sandor L."/>
            <person name="Spatafora J.W."/>
            <person name="Grigoriev I.V."/>
            <person name="Hibbett D.S."/>
        </authorList>
    </citation>
    <scope>NUCLEOTIDE SEQUENCE [LARGE SCALE GENOMIC DNA]</scope>
    <source>
        <strain evidence="10 11">3A-2</strain>
    </source>
</reference>
<dbReference type="AlphaFoldDB" id="A0A8E2AZB5"/>
<feature type="region of interest" description="Disordered" evidence="8">
    <location>
        <begin position="1093"/>
        <end position="1131"/>
    </location>
</feature>